<name>A0AAD7HN29_9AGAR</name>
<dbReference type="Proteomes" id="UP001215598">
    <property type="component" value="Unassembled WGS sequence"/>
</dbReference>
<dbReference type="InterPro" id="IPR015943">
    <property type="entry name" value="WD40/YVTN_repeat-like_dom_sf"/>
</dbReference>
<dbReference type="GO" id="GO:0033186">
    <property type="term" value="C:CAF-1 complex"/>
    <property type="evidence" value="ECO:0007669"/>
    <property type="project" value="TreeGrafter"/>
</dbReference>
<dbReference type="Gene3D" id="2.130.10.10">
    <property type="entry name" value="YVTN repeat-like/Quinoprotein amine dehydrogenase"/>
    <property type="match status" value="1"/>
</dbReference>
<organism evidence="1 2">
    <name type="scientific">Mycena metata</name>
    <dbReference type="NCBI Taxonomy" id="1033252"/>
    <lineage>
        <taxon>Eukaryota</taxon>
        <taxon>Fungi</taxon>
        <taxon>Dikarya</taxon>
        <taxon>Basidiomycota</taxon>
        <taxon>Agaricomycotina</taxon>
        <taxon>Agaricomycetes</taxon>
        <taxon>Agaricomycetidae</taxon>
        <taxon>Agaricales</taxon>
        <taxon>Marasmiineae</taxon>
        <taxon>Mycenaceae</taxon>
        <taxon>Mycena</taxon>
    </lineage>
</organism>
<dbReference type="AlphaFoldDB" id="A0AAD7HN29"/>
<evidence type="ECO:0000313" key="1">
    <source>
        <dbReference type="EMBL" id="KAJ7724001.1"/>
    </source>
</evidence>
<dbReference type="GO" id="GO:0006335">
    <property type="term" value="P:DNA replication-dependent chromatin assembly"/>
    <property type="evidence" value="ECO:0007669"/>
    <property type="project" value="InterPro"/>
</dbReference>
<dbReference type="InterPro" id="IPR036322">
    <property type="entry name" value="WD40_repeat_dom_sf"/>
</dbReference>
<evidence type="ECO:0000313" key="2">
    <source>
        <dbReference type="Proteomes" id="UP001215598"/>
    </source>
</evidence>
<dbReference type="EMBL" id="JARKIB010000206">
    <property type="protein sequence ID" value="KAJ7724001.1"/>
    <property type="molecule type" value="Genomic_DNA"/>
</dbReference>
<proteinExistence type="predicted"/>
<comment type="caution">
    <text evidence="1">The sequence shown here is derived from an EMBL/GenBank/DDBJ whole genome shotgun (WGS) entry which is preliminary data.</text>
</comment>
<dbReference type="PANTHER" id="PTHR15271">
    <property type="entry name" value="CHROMATIN ASSEMBLY FACTOR 1 SUBUNIT B"/>
    <property type="match status" value="1"/>
</dbReference>
<gene>
    <name evidence="1" type="ORF">B0H16DRAFT_1736948</name>
</gene>
<dbReference type="SUPFAM" id="SSF50978">
    <property type="entry name" value="WD40 repeat-like"/>
    <property type="match status" value="1"/>
</dbReference>
<sequence length="225" mass="24370">MGTATAMGEDGEWERSRDAEVDFVRPLASAVGAAGAGRTCFARALTRGLARTSPAASKPSTPSSPAPGHATLPYHMLYAVVTMDAVAIYDRQSGPVCLLTKLHCAEFTDLAWSPNGQCLILGSRDGYCTLVTVDEILPTHHTQPRPSIRCRFCSRRARIAIQATVGAKQEVSARAADAVGECRWGPGEGRYFHRHLSPLDVRESPQLFASIKKHPPLLFCEIKVK</sequence>
<keyword evidence="2" id="KW-1185">Reference proteome</keyword>
<dbReference type="PANTHER" id="PTHR15271:SF4">
    <property type="entry name" value="CHROMATIN ASSEMBLY FACTOR 1 SUBUNIT B"/>
    <property type="match status" value="1"/>
</dbReference>
<accession>A0AAD7HN29</accession>
<dbReference type="InterPro" id="IPR045145">
    <property type="entry name" value="PTHR15271"/>
</dbReference>
<evidence type="ECO:0008006" key="3">
    <source>
        <dbReference type="Google" id="ProtNLM"/>
    </source>
</evidence>
<dbReference type="GO" id="GO:0005634">
    <property type="term" value="C:nucleus"/>
    <property type="evidence" value="ECO:0007669"/>
    <property type="project" value="TreeGrafter"/>
</dbReference>
<reference evidence="1" key="1">
    <citation type="submission" date="2023-03" db="EMBL/GenBank/DDBJ databases">
        <title>Massive genome expansion in bonnet fungi (Mycena s.s.) driven by repeated elements and novel gene families across ecological guilds.</title>
        <authorList>
            <consortium name="Lawrence Berkeley National Laboratory"/>
            <person name="Harder C.B."/>
            <person name="Miyauchi S."/>
            <person name="Viragh M."/>
            <person name="Kuo A."/>
            <person name="Thoen E."/>
            <person name="Andreopoulos B."/>
            <person name="Lu D."/>
            <person name="Skrede I."/>
            <person name="Drula E."/>
            <person name="Henrissat B."/>
            <person name="Morin E."/>
            <person name="Kohler A."/>
            <person name="Barry K."/>
            <person name="LaButti K."/>
            <person name="Morin E."/>
            <person name="Salamov A."/>
            <person name="Lipzen A."/>
            <person name="Mereny Z."/>
            <person name="Hegedus B."/>
            <person name="Baldrian P."/>
            <person name="Stursova M."/>
            <person name="Weitz H."/>
            <person name="Taylor A."/>
            <person name="Grigoriev I.V."/>
            <person name="Nagy L.G."/>
            <person name="Martin F."/>
            <person name="Kauserud H."/>
        </authorList>
    </citation>
    <scope>NUCLEOTIDE SEQUENCE</scope>
    <source>
        <strain evidence="1">CBHHK182m</strain>
    </source>
</reference>
<protein>
    <recommendedName>
        <fullName evidence="3">Anaphase-promoting complex subunit 4 WD40 domain-containing protein</fullName>
    </recommendedName>
</protein>
<dbReference type="GO" id="GO:0006334">
    <property type="term" value="P:nucleosome assembly"/>
    <property type="evidence" value="ECO:0007669"/>
    <property type="project" value="TreeGrafter"/>
</dbReference>